<name>A0ACC2K0J5_9PEZI</name>
<evidence type="ECO:0000313" key="1">
    <source>
        <dbReference type="EMBL" id="KAJ8133249.1"/>
    </source>
</evidence>
<comment type="caution">
    <text evidence="1">The sequence shown here is derived from an EMBL/GenBank/DDBJ whole genome shotgun (WGS) entry which is preliminary data.</text>
</comment>
<sequence length="747" mass="82824">MSSIFCCSSITPYRPRRLDHESKFSSFMGWAKSDPTEPANGSSLVSGAPYGVQVVRQVNFGPQESIRYFVADNSSSVFLESSEQAFIQANFEKLNSYKNFKCQQHNKFFEVNLYQKDPFNAHHWRANLARPSRDIDLQFRESTVLAPIQDFPPSDVEQTTSSPKPDTPGVARQLNQAHSLLKSMLQFLLPRAGANLGSNSLLSLLCLDWVNRELDLGLDHDNLWKAHLSSSNISIFLNSCIDPASRGTANIDDIEDLVIHAMDHEASTEGDKLPGRVKLENIVNQVLESNMSTSWVSQNETIIKRALTSGPSEEILASCRSGLEEPPGNRLQHVTAADPARRSLTRGKFLAIDDNDDYDDYERSYDYDFDRGSSPGNDYAACDKECGYCAVLAIFASQATATRTPPHFQRWYPSYQSAIQLVISNHCGEALHAYQNGTYKPGCAVCVPNDLIICILNNSDEAFKANLAAVAVLLGLLPSILSLAGSSTVETGLLFMRRPVLSLLLAAGSPAISPIRTFDHRDPIETLHKRPDALHIPHLGKFATAIVLSLQYLLSAVSIANIYQLSWQFGRDTVTSFAPDTIYFPGLWAILTIPIHLFGAWAVIQRFRCVEIQQQENKALTFKSTLKRKLSQEFTLNAHHSHSSITPRKETFLFICFSWFTSISTILHIIAGVFIFSSTLFIGVTDAWAIAARYLASVVICRIILMFEISGMRTTVDVQGIHSTEVSVATQQDGLSGKPRVDANEGN</sequence>
<protein>
    <submittedName>
        <fullName evidence="1">Uncharacterized protein</fullName>
    </submittedName>
</protein>
<reference evidence="1" key="1">
    <citation type="submission" date="2022-12" db="EMBL/GenBank/DDBJ databases">
        <title>Genome Sequence of Lasiodiplodia mahajangana.</title>
        <authorList>
            <person name="Buettner E."/>
        </authorList>
    </citation>
    <scope>NUCLEOTIDE SEQUENCE</scope>
    <source>
        <strain evidence="1">VT137</strain>
    </source>
</reference>
<proteinExistence type="predicted"/>
<dbReference type="EMBL" id="JAPUUL010000029">
    <property type="protein sequence ID" value="KAJ8133249.1"/>
    <property type="molecule type" value="Genomic_DNA"/>
</dbReference>
<dbReference type="Proteomes" id="UP001153332">
    <property type="component" value="Unassembled WGS sequence"/>
</dbReference>
<organism evidence="1 2">
    <name type="scientific">Lasiodiplodia mahajangana</name>
    <dbReference type="NCBI Taxonomy" id="1108764"/>
    <lineage>
        <taxon>Eukaryota</taxon>
        <taxon>Fungi</taxon>
        <taxon>Dikarya</taxon>
        <taxon>Ascomycota</taxon>
        <taxon>Pezizomycotina</taxon>
        <taxon>Dothideomycetes</taxon>
        <taxon>Dothideomycetes incertae sedis</taxon>
        <taxon>Botryosphaeriales</taxon>
        <taxon>Botryosphaeriaceae</taxon>
        <taxon>Lasiodiplodia</taxon>
    </lineage>
</organism>
<evidence type="ECO:0000313" key="2">
    <source>
        <dbReference type="Proteomes" id="UP001153332"/>
    </source>
</evidence>
<keyword evidence="2" id="KW-1185">Reference proteome</keyword>
<accession>A0ACC2K0J5</accession>
<gene>
    <name evidence="1" type="ORF">O1611_g370</name>
</gene>